<dbReference type="InterPro" id="IPR011447">
    <property type="entry name" value="DUF1552"/>
</dbReference>
<dbReference type="Proteomes" id="UP001214250">
    <property type="component" value="Chromosome 1"/>
</dbReference>
<name>A0ABY7VQM8_9BACT</name>
<gene>
    <name evidence="1" type="ORF">PQO03_00760</name>
</gene>
<protein>
    <submittedName>
        <fullName evidence="1">DUF1552 domain-containing protein</fullName>
    </submittedName>
</protein>
<dbReference type="RefSeq" id="WP_274150560.1">
    <property type="nucleotide sequence ID" value="NZ_CP117811.1"/>
</dbReference>
<organism evidence="1 2">
    <name type="scientific">Lentisphaera profundi</name>
    <dbReference type="NCBI Taxonomy" id="1658616"/>
    <lineage>
        <taxon>Bacteria</taxon>
        <taxon>Pseudomonadati</taxon>
        <taxon>Lentisphaerota</taxon>
        <taxon>Lentisphaeria</taxon>
        <taxon>Lentisphaerales</taxon>
        <taxon>Lentisphaeraceae</taxon>
        <taxon>Lentisphaera</taxon>
    </lineage>
</organism>
<dbReference type="Pfam" id="PF07586">
    <property type="entry name" value="HXXSHH"/>
    <property type="match status" value="1"/>
</dbReference>
<evidence type="ECO:0000313" key="2">
    <source>
        <dbReference type="Proteomes" id="UP001214250"/>
    </source>
</evidence>
<evidence type="ECO:0000313" key="1">
    <source>
        <dbReference type="EMBL" id="WDE96495.1"/>
    </source>
</evidence>
<dbReference type="EMBL" id="CP117811">
    <property type="protein sequence ID" value="WDE96495.1"/>
    <property type="molecule type" value="Genomic_DNA"/>
</dbReference>
<reference evidence="1 2" key="1">
    <citation type="submission" date="2023-02" db="EMBL/GenBank/DDBJ databases">
        <title>Genome sequence of Lentisphaera profundi SAORIC-696.</title>
        <authorList>
            <person name="Kim e."/>
            <person name="Cho J.-C."/>
            <person name="Choi A."/>
            <person name="Kang I."/>
        </authorList>
    </citation>
    <scope>NUCLEOTIDE SEQUENCE [LARGE SCALE GENOMIC DNA]</scope>
    <source>
        <strain evidence="1 2">SAORIC-696</strain>
    </source>
</reference>
<proteinExistence type="predicted"/>
<keyword evidence="2" id="KW-1185">Reference proteome</keyword>
<sequence>MYNRTHEINRRRFLAGSGALIPLPFMASLECAAGKKKASSAVTKRFVCIAPEYGIHRSSLIPEKTGPLSQLPKYAQCLNAHRREFSIFSGIDHPMVGGGHAATSTLLNGMKKSLCGGDLKKMLTLDMYLADKFGRDTRFPLLTVGNGSPVTFNNKGVAVPTITSPEKLFAQVFQQDNPKEIKKREQSLNQDLSILDDLVDDAKFLGKGLDKTDREKFEEYLTSLRETEKRLHQEKQWLYKDKPKTEYKPFEQAQEMDEPPHRNDLFLDIMALALQTDSTRFITFQMPGGNGFLPVEGVNTAYHTLTHHGHRPERVDQLSLIDQWRYQQMAKFIDKLKKMKDGEGRPLLDTTLLMFGSGMSDASNHSSKNNSILFAGGRLKHGKHHALKGTKDGVISNLYVTCLNYFGIRENSFATSRGNLNHLLS</sequence>
<accession>A0ABY7VQM8</accession>
<dbReference type="PROSITE" id="PS51318">
    <property type="entry name" value="TAT"/>
    <property type="match status" value="1"/>
</dbReference>
<dbReference type="InterPro" id="IPR006311">
    <property type="entry name" value="TAT_signal"/>
</dbReference>